<gene>
    <name evidence="2" type="ORF">HD842_004712</name>
</gene>
<sequence length="183" mass="20211">MQICRIILIVILACAGYSVPLGATTFKQPPQRAEVKLAYGPNEVKVGASVFQIIRAQVATLSASDFDTFTVYLQPEKNDEPWLHVTLPAAKGEAYYLRNYETADANTQAIAFYRNGNRLYAVQATKIGPVADTAGSAKTAFDFKVFVFNGNDEVPMFANDGAMKTKKQYVNAQEALEHEFFKP</sequence>
<accession>A0A7W9X5G4</accession>
<evidence type="ECO:0000313" key="3">
    <source>
        <dbReference type="Proteomes" id="UP000540787"/>
    </source>
</evidence>
<dbReference type="Proteomes" id="UP000540787">
    <property type="component" value="Unassembled WGS sequence"/>
</dbReference>
<feature type="signal peptide" evidence="1">
    <location>
        <begin position="1"/>
        <end position="23"/>
    </location>
</feature>
<organism evidence="2 3">
    <name type="scientific">Massilia aurea</name>
    <dbReference type="NCBI Taxonomy" id="373040"/>
    <lineage>
        <taxon>Bacteria</taxon>
        <taxon>Pseudomonadati</taxon>
        <taxon>Pseudomonadota</taxon>
        <taxon>Betaproteobacteria</taxon>
        <taxon>Burkholderiales</taxon>
        <taxon>Oxalobacteraceae</taxon>
        <taxon>Telluria group</taxon>
        <taxon>Massilia</taxon>
    </lineage>
</organism>
<comment type="caution">
    <text evidence="2">The sequence shown here is derived from an EMBL/GenBank/DDBJ whole genome shotgun (WGS) entry which is preliminary data.</text>
</comment>
<feature type="chain" id="PRO_5031531916" evidence="1">
    <location>
        <begin position="24"/>
        <end position="183"/>
    </location>
</feature>
<reference evidence="2 3" key="1">
    <citation type="submission" date="2020-08" db="EMBL/GenBank/DDBJ databases">
        <title>The Agave Microbiome: Exploring the role of microbial communities in plant adaptations to desert environments.</title>
        <authorList>
            <person name="Partida-Martinez L.P."/>
        </authorList>
    </citation>
    <scope>NUCLEOTIDE SEQUENCE [LARGE SCALE GENOMIC DNA]</scope>
    <source>
        <strain evidence="2 3">AT3.2</strain>
    </source>
</reference>
<dbReference type="AlphaFoldDB" id="A0A7W9X5G4"/>
<protein>
    <submittedName>
        <fullName evidence="2">Uncharacterized protein</fullName>
    </submittedName>
</protein>
<keyword evidence="1" id="KW-0732">Signal</keyword>
<name>A0A7W9X5G4_9BURK</name>
<dbReference type="RefSeq" id="WP_183558406.1">
    <property type="nucleotide sequence ID" value="NZ_JACHBX010000006.1"/>
</dbReference>
<proteinExistence type="predicted"/>
<dbReference type="EMBL" id="JACHBX010000006">
    <property type="protein sequence ID" value="MBB6136534.1"/>
    <property type="molecule type" value="Genomic_DNA"/>
</dbReference>
<keyword evidence="3" id="KW-1185">Reference proteome</keyword>
<evidence type="ECO:0000256" key="1">
    <source>
        <dbReference type="SAM" id="SignalP"/>
    </source>
</evidence>
<evidence type="ECO:0000313" key="2">
    <source>
        <dbReference type="EMBL" id="MBB6136534.1"/>
    </source>
</evidence>